<comment type="caution">
    <text evidence="5">The sequence shown here is derived from an EMBL/GenBank/DDBJ whole genome shotgun (WGS) entry which is preliminary data.</text>
</comment>
<dbReference type="PROSITE" id="PS50936">
    <property type="entry name" value="ENGC_GTPASE"/>
    <property type="match status" value="1"/>
</dbReference>
<organism evidence="5 6">
    <name type="scientific">Bifidobacterium mongoliense</name>
    <dbReference type="NCBI Taxonomy" id="518643"/>
    <lineage>
        <taxon>Bacteria</taxon>
        <taxon>Bacillati</taxon>
        <taxon>Actinomycetota</taxon>
        <taxon>Actinomycetes</taxon>
        <taxon>Bifidobacteriales</taxon>
        <taxon>Bifidobacteriaceae</taxon>
        <taxon>Bifidobacterium</taxon>
    </lineage>
</organism>
<keyword evidence="2" id="KW-0479">Metal-binding</keyword>
<reference evidence="5 6" key="1">
    <citation type="submission" date="2018-07" db="EMBL/GenBank/DDBJ databases">
        <title>The role of parmesan cheese in vectoring bovine microbiota.</title>
        <authorList>
            <person name="Lugli G.A."/>
            <person name="Milani C."/>
        </authorList>
    </citation>
    <scope>NUCLEOTIDE SEQUENCE [LARGE SCALE GENOMIC DNA]</scope>
    <source>
        <strain evidence="5 6">BMONG18</strain>
    </source>
</reference>
<comment type="subcellular location">
    <subcellularLocation>
        <location evidence="2">Cytoplasm</location>
    </subcellularLocation>
</comment>
<sequence>MNNLEAMGWDGYWEGMFRAWSDAGPRQGSDAASQFVPARVVSVDRGSVAVRGNGIEARIPLGLPRNSEEDESWPPVVGDWVVVDDAAGSDVASISGILRRRGYLERPSTEQYGVAQPIAANVDAVGIVEPVFPAASVGRIERFEAIAHRAGISAVLILSKTDLLEPGEPAVPAELDTRGFAALVPWSSHLPQGLERIVDAIPDHGTIALLGRSGAGKSTLTNMLTGAGQATGSVRAGDGKGRHVTTARGLFFGNGRVIIDTPGVRAVAATAHRDDIDAVFPDIVELAGSCRFSNCTHAEEPGCAVRRALRDGALDPERFERYRRMLRESAFRAASDKRITRARERTSTKNNTRGRHAAMRHKGRGN</sequence>
<keyword evidence="2" id="KW-0699">rRNA-binding</keyword>
<dbReference type="GO" id="GO:0046872">
    <property type="term" value="F:metal ion binding"/>
    <property type="evidence" value="ECO:0007669"/>
    <property type="project" value="UniProtKB-KW"/>
</dbReference>
<keyword evidence="2" id="KW-0547">Nucleotide-binding</keyword>
<name>A0A423UBM6_9BIFI</name>
<protein>
    <recommendedName>
        <fullName evidence="2">Small ribosomal subunit biogenesis GTPase RsgA</fullName>
        <ecNumber evidence="2">3.6.1.-</ecNumber>
    </recommendedName>
</protein>
<comment type="function">
    <text evidence="2">One of several proteins that assist in the late maturation steps of the functional core of the 30S ribosomal subunit. Helps release RbfA from mature subunits. May play a role in the assembly of ribosomal proteins into the subunit. Circularly permuted GTPase that catalyzes slow GTP hydrolysis, GTPase activity is stimulated by the 30S ribosomal subunit.</text>
</comment>
<keyword evidence="2" id="KW-0694">RNA-binding</keyword>
<dbReference type="Pfam" id="PF03193">
    <property type="entry name" value="RsgA_GTPase"/>
    <property type="match status" value="1"/>
</dbReference>
<evidence type="ECO:0000256" key="1">
    <source>
        <dbReference type="ARBA" id="ARBA00022517"/>
    </source>
</evidence>
<evidence type="ECO:0000259" key="4">
    <source>
        <dbReference type="PROSITE" id="PS50936"/>
    </source>
</evidence>
<evidence type="ECO:0000256" key="3">
    <source>
        <dbReference type="SAM" id="MobiDB-lite"/>
    </source>
</evidence>
<proteinExistence type="inferred from homology"/>
<dbReference type="InterPro" id="IPR027417">
    <property type="entry name" value="P-loop_NTPase"/>
</dbReference>
<keyword evidence="2" id="KW-0862">Zinc</keyword>
<feature type="binding site" evidence="2">
    <location>
        <position position="295"/>
    </location>
    <ligand>
        <name>Zn(2+)</name>
        <dbReference type="ChEBI" id="CHEBI:29105"/>
    </ligand>
</feature>
<keyword evidence="1 2" id="KW-0690">Ribosome biogenesis</keyword>
<feature type="binding site" evidence="2">
    <location>
        <begin position="211"/>
        <end position="219"/>
    </location>
    <ligand>
        <name>GTP</name>
        <dbReference type="ChEBI" id="CHEBI:37565"/>
    </ligand>
</feature>
<keyword evidence="2" id="KW-0378">Hydrolase</keyword>
<feature type="binding site" evidence="2">
    <location>
        <position position="297"/>
    </location>
    <ligand>
        <name>Zn(2+)</name>
        <dbReference type="ChEBI" id="CHEBI:29105"/>
    </ligand>
</feature>
<dbReference type="AlphaFoldDB" id="A0A423UBM6"/>
<feature type="compositionally biased region" description="Basic and acidic residues" evidence="3">
    <location>
        <begin position="335"/>
        <end position="347"/>
    </location>
</feature>
<dbReference type="RefSeq" id="WP_123645472.1">
    <property type="nucleotide sequence ID" value="NZ_QRAJ01000021.1"/>
</dbReference>
<dbReference type="InterPro" id="IPR010914">
    <property type="entry name" value="RsgA_GTPase_dom"/>
</dbReference>
<dbReference type="Gene3D" id="3.40.50.300">
    <property type="entry name" value="P-loop containing nucleotide triphosphate hydrolases"/>
    <property type="match status" value="1"/>
</dbReference>
<evidence type="ECO:0000313" key="5">
    <source>
        <dbReference type="EMBL" id="ROT86111.1"/>
    </source>
</evidence>
<keyword evidence="2" id="KW-0963">Cytoplasm</keyword>
<feature type="compositionally biased region" description="Basic residues" evidence="3">
    <location>
        <begin position="352"/>
        <end position="366"/>
    </location>
</feature>
<dbReference type="Gene3D" id="1.10.40.50">
    <property type="entry name" value="Probable gtpase engc, domain 3"/>
    <property type="match status" value="1"/>
</dbReference>
<comment type="subunit">
    <text evidence="2">Monomer. Associates with 30S ribosomal subunit, binds 16S rRNA.</text>
</comment>
<feature type="region of interest" description="Disordered" evidence="3">
    <location>
        <begin position="335"/>
        <end position="366"/>
    </location>
</feature>
<dbReference type="NCBIfam" id="TIGR00157">
    <property type="entry name" value="ribosome small subunit-dependent GTPase A"/>
    <property type="match status" value="1"/>
</dbReference>
<dbReference type="EMBL" id="QRAJ01000021">
    <property type="protein sequence ID" value="ROT86111.1"/>
    <property type="molecule type" value="Genomic_DNA"/>
</dbReference>
<keyword evidence="2" id="KW-0342">GTP-binding</keyword>
<dbReference type="Proteomes" id="UP000285266">
    <property type="component" value="Unassembled WGS sequence"/>
</dbReference>
<dbReference type="GO" id="GO:0005737">
    <property type="term" value="C:cytoplasm"/>
    <property type="evidence" value="ECO:0007669"/>
    <property type="project" value="UniProtKB-SubCell"/>
</dbReference>
<evidence type="ECO:0000313" key="6">
    <source>
        <dbReference type="Proteomes" id="UP000285266"/>
    </source>
</evidence>
<comment type="similarity">
    <text evidence="2">Belongs to the TRAFAC class YlqF/YawG GTPase family. RsgA subfamily.</text>
</comment>
<feature type="domain" description="EngC GTPase" evidence="4">
    <location>
        <begin position="120"/>
        <end position="265"/>
    </location>
</feature>
<dbReference type="SUPFAM" id="SSF52540">
    <property type="entry name" value="P-loop containing nucleoside triphosphate hydrolases"/>
    <property type="match status" value="1"/>
</dbReference>
<dbReference type="GO" id="GO:0019843">
    <property type="term" value="F:rRNA binding"/>
    <property type="evidence" value="ECO:0007669"/>
    <property type="project" value="UniProtKB-KW"/>
</dbReference>
<dbReference type="PANTHER" id="PTHR32120">
    <property type="entry name" value="SMALL RIBOSOMAL SUBUNIT BIOGENESIS GTPASE RSGA"/>
    <property type="match status" value="1"/>
</dbReference>
<feature type="binding site" evidence="2">
    <location>
        <position position="303"/>
    </location>
    <ligand>
        <name>Zn(2+)</name>
        <dbReference type="ChEBI" id="CHEBI:29105"/>
    </ligand>
</feature>
<dbReference type="HAMAP" id="MF_01820">
    <property type="entry name" value="GTPase_RsgA"/>
    <property type="match status" value="1"/>
</dbReference>
<dbReference type="PANTHER" id="PTHR32120:SF10">
    <property type="entry name" value="SMALL RIBOSOMAL SUBUNIT BIOGENESIS GTPASE RSGA"/>
    <property type="match status" value="1"/>
</dbReference>
<dbReference type="GO" id="GO:0005525">
    <property type="term" value="F:GTP binding"/>
    <property type="evidence" value="ECO:0007669"/>
    <property type="project" value="UniProtKB-UniRule"/>
</dbReference>
<comment type="cofactor">
    <cofactor evidence="2">
        <name>Zn(2+)</name>
        <dbReference type="ChEBI" id="CHEBI:29105"/>
    </cofactor>
    <text evidence="2">Binds 1 zinc ion per subunit.</text>
</comment>
<dbReference type="CDD" id="cd01854">
    <property type="entry name" value="YjeQ_EngC"/>
    <property type="match status" value="1"/>
</dbReference>
<gene>
    <name evidence="2" type="primary">rsgA</name>
    <name evidence="5" type="ORF">BMONG18_1757</name>
</gene>
<feature type="binding site" evidence="2">
    <location>
        <position position="290"/>
    </location>
    <ligand>
        <name>Zn(2+)</name>
        <dbReference type="ChEBI" id="CHEBI:29105"/>
    </ligand>
</feature>
<dbReference type="InterPro" id="IPR004881">
    <property type="entry name" value="Ribosome_biogen_GTPase_RsgA"/>
</dbReference>
<dbReference type="EC" id="3.6.1.-" evidence="2"/>
<accession>A0A423UBM6</accession>
<dbReference type="GO" id="GO:0042274">
    <property type="term" value="P:ribosomal small subunit biogenesis"/>
    <property type="evidence" value="ECO:0007669"/>
    <property type="project" value="UniProtKB-UniRule"/>
</dbReference>
<dbReference type="GO" id="GO:0003924">
    <property type="term" value="F:GTPase activity"/>
    <property type="evidence" value="ECO:0007669"/>
    <property type="project" value="UniProtKB-UniRule"/>
</dbReference>
<evidence type="ECO:0000256" key="2">
    <source>
        <dbReference type="HAMAP-Rule" id="MF_01820"/>
    </source>
</evidence>
<feature type="binding site" evidence="2">
    <location>
        <begin position="159"/>
        <end position="162"/>
    </location>
    <ligand>
        <name>GTP</name>
        <dbReference type="ChEBI" id="CHEBI:37565"/>
    </ligand>
</feature>